<dbReference type="InterPro" id="IPR027040">
    <property type="entry name" value="PSMD4"/>
</dbReference>
<evidence type="ECO:0000313" key="7">
    <source>
        <dbReference type="Proteomes" id="UP000192927"/>
    </source>
</evidence>
<feature type="domain" description="VWFA" evidence="4">
    <location>
        <begin position="5"/>
        <end position="189"/>
    </location>
</feature>
<name>A0A1W5DBX9_9LECA</name>
<dbReference type="EMBL" id="VXIT01000010">
    <property type="protein sequence ID" value="KAA6409568.1"/>
    <property type="molecule type" value="Genomic_DNA"/>
</dbReference>
<feature type="compositionally biased region" description="Basic and acidic residues" evidence="3">
    <location>
        <begin position="235"/>
        <end position="256"/>
    </location>
</feature>
<dbReference type="GO" id="GO:0008540">
    <property type="term" value="C:proteasome regulatory particle, base subcomplex"/>
    <property type="evidence" value="ECO:0007669"/>
    <property type="project" value="TreeGrafter"/>
</dbReference>
<feature type="region of interest" description="Disordered" evidence="3">
    <location>
        <begin position="235"/>
        <end position="310"/>
    </location>
</feature>
<evidence type="ECO:0000313" key="8">
    <source>
        <dbReference type="Proteomes" id="UP000324767"/>
    </source>
</evidence>
<dbReference type="FunFam" id="1.10.287.3990:FF:000001">
    <property type="entry name" value="26S proteasome regulatory subunit S5A"/>
    <property type="match status" value="1"/>
</dbReference>
<dbReference type="SUPFAM" id="SSF53300">
    <property type="entry name" value="vWA-like"/>
    <property type="match status" value="1"/>
</dbReference>
<dbReference type="SMART" id="SM00327">
    <property type="entry name" value="VWA"/>
    <property type="match status" value="1"/>
</dbReference>
<accession>A0A1W5DBX9</accession>
<dbReference type="AlphaFoldDB" id="A0A1W5DBX9"/>
<feature type="region of interest" description="Disordered" evidence="3">
    <location>
        <begin position="188"/>
        <end position="223"/>
    </location>
</feature>
<dbReference type="EMBL" id="FWEW01003741">
    <property type="protein sequence ID" value="SLM40647.1"/>
    <property type="molecule type" value="Genomic_DNA"/>
</dbReference>
<feature type="compositionally biased region" description="Basic and acidic residues" evidence="3">
    <location>
        <begin position="295"/>
        <end position="310"/>
    </location>
</feature>
<dbReference type="Proteomes" id="UP000324767">
    <property type="component" value="Unassembled WGS sequence"/>
</dbReference>
<organism evidence="6 7">
    <name type="scientific">Lasallia pustulata</name>
    <dbReference type="NCBI Taxonomy" id="136370"/>
    <lineage>
        <taxon>Eukaryota</taxon>
        <taxon>Fungi</taxon>
        <taxon>Dikarya</taxon>
        <taxon>Ascomycota</taxon>
        <taxon>Pezizomycotina</taxon>
        <taxon>Lecanoromycetes</taxon>
        <taxon>OSLEUM clade</taxon>
        <taxon>Umbilicariomycetidae</taxon>
        <taxon>Umbilicariales</taxon>
        <taxon>Umbilicariaceae</taxon>
        <taxon>Lasallia</taxon>
    </lineage>
</organism>
<evidence type="ECO:0000313" key="6">
    <source>
        <dbReference type="EMBL" id="SLM40647.1"/>
    </source>
</evidence>
<keyword evidence="7" id="KW-1185">Reference proteome</keyword>
<evidence type="ECO:0000259" key="4">
    <source>
        <dbReference type="PROSITE" id="PS50234"/>
    </source>
</evidence>
<dbReference type="Proteomes" id="UP000192927">
    <property type="component" value="Unassembled WGS sequence"/>
</dbReference>
<dbReference type="PROSITE" id="PS50234">
    <property type="entry name" value="VWFA"/>
    <property type="match status" value="1"/>
</dbReference>
<dbReference type="GO" id="GO:0005829">
    <property type="term" value="C:cytosol"/>
    <property type="evidence" value="ECO:0007669"/>
    <property type="project" value="TreeGrafter"/>
</dbReference>
<dbReference type="GO" id="GO:0043161">
    <property type="term" value="P:proteasome-mediated ubiquitin-dependent protein catabolic process"/>
    <property type="evidence" value="ECO:0007669"/>
    <property type="project" value="TreeGrafter"/>
</dbReference>
<dbReference type="PANTHER" id="PTHR10223:SF0">
    <property type="entry name" value="26S PROTEASOME NON-ATPASE REGULATORY SUBUNIT 4"/>
    <property type="match status" value="1"/>
</dbReference>
<dbReference type="FunFam" id="3.40.50.410:FF:000005">
    <property type="entry name" value="26S proteasome non-ATPase regulatory subunit 4"/>
    <property type="match status" value="1"/>
</dbReference>
<comment type="similarity">
    <text evidence="1">Belongs to the proteasome subunit S5A family.</text>
</comment>
<dbReference type="GO" id="GO:0005634">
    <property type="term" value="C:nucleus"/>
    <property type="evidence" value="ECO:0007669"/>
    <property type="project" value="TreeGrafter"/>
</dbReference>
<dbReference type="GO" id="GO:0036435">
    <property type="term" value="F:K48-linked polyubiquitin modification-dependent protein binding"/>
    <property type="evidence" value="ECO:0007669"/>
    <property type="project" value="UniProtKB-ARBA"/>
</dbReference>
<dbReference type="Pfam" id="PF13519">
    <property type="entry name" value="VWA_2"/>
    <property type="match status" value="1"/>
</dbReference>
<dbReference type="OrthoDB" id="1731724at2759"/>
<evidence type="ECO:0000256" key="3">
    <source>
        <dbReference type="SAM" id="MobiDB-lite"/>
    </source>
</evidence>
<dbReference type="InterPro" id="IPR003903">
    <property type="entry name" value="UIM_dom"/>
</dbReference>
<dbReference type="InterPro" id="IPR036465">
    <property type="entry name" value="vWFA_dom_sf"/>
</dbReference>
<reference evidence="7" key="1">
    <citation type="submission" date="2017-03" db="EMBL/GenBank/DDBJ databases">
        <authorList>
            <person name="Sharma R."/>
            <person name="Thines M."/>
        </authorList>
    </citation>
    <scope>NUCLEOTIDE SEQUENCE [LARGE SCALE GENOMIC DNA]</scope>
</reference>
<evidence type="ECO:0000256" key="2">
    <source>
        <dbReference type="ARBA" id="ARBA00022942"/>
    </source>
</evidence>
<reference evidence="5 8" key="3">
    <citation type="submission" date="2019-09" db="EMBL/GenBank/DDBJ databases">
        <title>The hologenome of the rock-dwelling lichen Lasallia pustulata.</title>
        <authorList>
            <person name="Greshake Tzovaras B."/>
            <person name="Segers F."/>
            <person name="Bicker A."/>
            <person name="Dal Grande F."/>
            <person name="Otte J."/>
            <person name="Hankeln T."/>
            <person name="Schmitt I."/>
            <person name="Ebersberger I."/>
        </authorList>
    </citation>
    <scope>NUCLEOTIDE SEQUENCE [LARGE SCALE GENOMIC DNA]</scope>
    <source>
        <strain evidence="5">A1-1</strain>
    </source>
</reference>
<protein>
    <submittedName>
        <fullName evidence="5 6">26s proteasome regulatory subunit</fullName>
    </submittedName>
</protein>
<dbReference type="PROSITE" id="PS50330">
    <property type="entry name" value="UIM"/>
    <property type="match status" value="1"/>
</dbReference>
<feature type="compositionally biased region" description="Gly residues" evidence="3">
    <location>
        <begin position="193"/>
        <end position="216"/>
    </location>
</feature>
<dbReference type="Gene3D" id="3.40.50.410">
    <property type="entry name" value="von Willebrand factor, type A domain"/>
    <property type="match status" value="1"/>
</dbReference>
<dbReference type="CDD" id="cd01452">
    <property type="entry name" value="VWA_26S_proteasome_subunit"/>
    <property type="match status" value="1"/>
</dbReference>
<evidence type="ECO:0000313" key="5">
    <source>
        <dbReference type="EMBL" id="KAA6409568.1"/>
    </source>
</evidence>
<reference evidence="6" key="2">
    <citation type="submission" date="2017-03" db="EMBL/GenBank/DDBJ databases">
        <authorList>
            <person name="Afonso C.L."/>
            <person name="Miller P.J."/>
            <person name="Scott M.A."/>
            <person name="Spackman E."/>
            <person name="Goraichik I."/>
            <person name="Dimitrov K.M."/>
            <person name="Suarez D.L."/>
            <person name="Swayne D.E."/>
        </authorList>
    </citation>
    <scope>NUCLEOTIDE SEQUENCE [LARGE SCALE GENOMIC DNA]</scope>
</reference>
<evidence type="ECO:0000256" key="1">
    <source>
        <dbReference type="ARBA" id="ARBA00005574"/>
    </source>
</evidence>
<keyword evidence="2 6" id="KW-0647">Proteasome</keyword>
<sequence length="310" mass="33196">MVLEATMILVDNSESSRNGDYVPSRWEAQADAVNLIFSAKTQSNPESSVGLMSMGGKGPEVLVTLTTDFGKVLDGLHRTKISGNNHLGTALQIAWLALRHRQNHSQLLRIIVFTCSPIAEDEKFLVTLALKMKKNKVSVDFVVFGDLEPENTHKLEVFNEHVKSVQGSHLAIIPPGPNLLSDHIITTPILSEDGGGPRGGENGGDSGADAGGGGFEFGVDPSTDPELALALRMSMEEEKARQEKQTARENANKESNLEGIPEESGEAQPLLNESGEGSGSGVEPTTNIVAPDEEKENKKDGEDGDKMDTA</sequence>
<dbReference type="InterPro" id="IPR002035">
    <property type="entry name" value="VWF_A"/>
</dbReference>
<gene>
    <name evidence="5" type="ORF">FRX48_06179</name>
</gene>
<dbReference type="Gene3D" id="1.10.287.3990">
    <property type="match status" value="1"/>
</dbReference>
<proteinExistence type="inferred from homology"/>
<dbReference type="PANTHER" id="PTHR10223">
    <property type="entry name" value="26S PROTEASOME NON-ATPASE REGULATORY SUBUNIT 4"/>
    <property type="match status" value="1"/>
</dbReference>